<dbReference type="AlphaFoldDB" id="A0A8T1U7A7"/>
<evidence type="ECO:0000313" key="5">
    <source>
        <dbReference type="Proteomes" id="UP000688947"/>
    </source>
</evidence>
<keyword evidence="1" id="KW-0645">Protease</keyword>
<dbReference type="GO" id="GO:0006508">
    <property type="term" value="P:proteolysis"/>
    <property type="evidence" value="ECO:0007669"/>
    <property type="project" value="UniProtKB-KW"/>
</dbReference>
<evidence type="ECO:0000259" key="3">
    <source>
        <dbReference type="Pfam" id="PF02902"/>
    </source>
</evidence>
<proteinExistence type="predicted"/>
<organism evidence="4 5">
    <name type="scientific">Phytophthora cactorum</name>
    <dbReference type="NCBI Taxonomy" id="29920"/>
    <lineage>
        <taxon>Eukaryota</taxon>
        <taxon>Sar</taxon>
        <taxon>Stramenopiles</taxon>
        <taxon>Oomycota</taxon>
        <taxon>Peronosporomycetes</taxon>
        <taxon>Peronosporales</taxon>
        <taxon>Peronosporaceae</taxon>
        <taxon>Phytophthora</taxon>
    </lineage>
</organism>
<sequence length="133" mass="14992">MTTLQDECGHVGVILPSFSGLESADTRLKVINGSELFREHCTHVLLPIHVNENHWCGAVFDFTVTPNTQKSKKFDTCEALIKELFPEMVAKMEWTRDVQLKQANDHSCGPLVLLLFSSVQCATSLSRSHRQKH</sequence>
<dbReference type="OrthoDB" id="124760at2759"/>
<feature type="domain" description="Ubiquitin-like protease family profile" evidence="3">
    <location>
        <begin position="40"/>
        <end position="124"/>
    </location>
</feature>
<dbReference type="Pfam" id="PF02902">
    <property type="entry name" value="Peptidase_C48"/>
    <property type="match status" value="1"/>
</dbReference>
<evidence type="ECO:0000313" key="4">
    <source>
        <dbReference type="EMBL" id="KAG6956718.1"/>
    </source>
</evidence>
<gene>
    <name evidence="4" type="ORF">JG687_00010437</name>
</gene>
<reference evidence="4" key="1">
    <citation type="submission" date="2021-01" db="EMBL/GenBank/DDBJ databases">
        <title>Phytophthora aleatoria, a newly-described species from Pinus radiata is distinct from Phytophthora cactorum isolates based on comparative genomics.</title>
        <authorList>
            <person name="Mcdougal R."/>
            <person name="Panda P."/>
            <person name="Williams N."/>
            <person name="Studholme D.J."/>
        </authorList>
    </citation>
    <scope>NUCLEOTIDE SEQUENCE</scope>
    <source>
        <strain evidence="4">NZFS 3830</strain>
    </source>
</reference>
<comment type="caution">
    <text evidence="4">The sequence shown here is derived from an EMBL/GenBank/DDBJ whole genome shotgun (WGS) entry which is preliminary data.</text>
</comment>
<accession>A0A8T1U7A7</accession>
<name>A0A8T1U7A7_9STRA</name>
<dbReference type="GO" id="GO:0008234">
    <property type="term" value="F:cysteine-type peptidase activity"/>
    <property type="evidence" value="ECO:0007669"/>
    <property type="project" value="InterPro"/>
</dbReference>
<dbReference type="EMBL" id="JAENGZ010000590">
    <property type="protein sequence ID" value="KAG6956718.1"/>
    <property type="molecule type" value="Genomic_DNA"/>
</dbReference>
<evidence type="ECO:0000256" key="2">
    <source>
        <dbReference type="ARBA" id="ARBA00022801"/>
    </source>
</evidence>
<evidence type="ECO:0000256" key="1">
    <source>
        <dbReference type="ARBA" id="ARBA00022670"/>
    </source>
</evidence>
<dbReference type="Proteomes" id="UP000688947">
    <property type="component" value="Unassembled WGS sequence"/>
</dbReference>
<protein>
    <recommendedName>
        <fullName evidence="3">Ubiquitin-like protease family profile domain-containing protein</fullName>
    </recommendedName>
</protein>
<keyword evidence="2" id="KW-0378">Hydrolase</keyword>
<dbReference type="InterPro" id="IPR003653">
    <property type="entry name" value="Peptidase_C48_C"/>
</dbReference>